<keyword evidence="5" id="KW-1185">Reference proteome</keyword>
<keyword evidence="1 2" id="KW-0597">Phosphoprotein</keyword>
<organism evidence="4 5">
    <name type="scientific">Streptomyces longisporus</name>
    <dbReference type="NCBI Taxonomy" id="1948"/>
    <lineage>
        <taxon>Bacteria</taxon>
        <taxon>Bacillati</taxon>
        <taxon>Actinomycetota</taxon>
        <taxon>Actinomycetes</taxon>
        <taxon>Kitasatosporales</taxon>
        <taxon>Streptomycetaceae</taxon>
        <taxon>Streptomyces</taxon>
    </lineage>
</organism>
<dbReference type="PROSITE" id="PS50110">
    <property type="entry name" value="RESPONSE_REGULATORY"/>
    <property type="match status" value="1"/>
</dbReference>
<dbReference type="InterPro" id="IPR001789">
    <property type="entry name" value="Sig_transdc_resp-reg_receiver"/>
</dbReference>
<dbReference type="EMBL" id="BAAASG010000001">
    <property type="protein sequence ID" value="GAA2471276.1"/>
    <property type="molecule type" value="Genomic_DNA"/>
</dbReference>
<feature type="modified residue" description="4-aspartylphosphate" evidence="2">
    <location>
        <position position="55"/>
    </location>
</feature>
<name>A0ABN3KT12_STRLO</name>
<proteinExistence type="predicted"/>
<evidence type="ECO:0000313" key="4">
    <source>
        <dbReference type="EMBL" id="GAA2471276.1"/>
    </source>
</evidence>
<evidence type="ECO:0000256" key="2">
    <source>
        <dbReference type="PROSITE-ProRule" id="PRU00169"/>
    </source>
</evidence>
<evidence type="ECO:0000256" key="1">
    <source>
        <dbReference type="ARBA" id="ARBA00022553"/>
    </source>
</evidence>
<dbReference type="Proteomes" id="UP001501777">
    <property type="component" value="Unassembled WGS sequence"/>
</dbReference>
<evidence type="ECO:0000313" key="5">
    <source>
        <dbReference type="Proteomes" id="UP001501777"/>
    </source>
</evidence>
<sequence>MSRSVLIVDDDPAYRAAVRALLEADGAYAVSEAVSGAAAVAAVARGERPDIVLLDLGLPGENAFSVTRELKTLAADMVLVLCSVREADEFAARIARSPAAGFLAKDRLSVRALSDLAGRGP</sequence>
<accession>A0ABN3KT12</accession>
<dbReference type="SMART" id="SM00448">
    <property type="entry name" value="REC"/>
    <property type="match status" value="1"/>
</dbReference>
<dbReference type="InterPro" id="IPR011006">
    <property type="entry name" value="CheY-like_superfamily"/>
</dbReference>
<comment type="caution">
    <text evidence="4">The sequence shown here is derived from an EMBL/GenBank/DDBJ whole genome shotgun (WGS) entry which is preliminary data.</text>
</comment>
<protein>
    <recommendedName>
        <fullName evidence="3">Response regulatory domain-containing protein</fullName>
    </recommendedName>
</protein>
<dbReference type="PANTHER" id="PTHR44591:SF3">
    <property type="entry name" value="RESPONSE REGULATORY DOMAIN-CONTAINING PROTEIN"/>
    <property type="match status" value="1"/>
</dbReference>
<reference evidence="4 5" key="1">
    <citation type="journal article" date="2019" name="Int. J. Syst. Evol. Microbiol.">
        <title>The Global Catalogue of Microorganisms (GCM) 10K type strain sequencing project: providing services to taxonomists for standard genome sequencing and annotation.</title>
        <authorList>
            <consortium name="The Broad Institute Genomics Platform"/>
            <consortium name="The Broad Institute Genome Sequencing Center for Infectious Disease"/>
            <person name="Wu L."/>
            <person name="Ma J."/>
        </authorList>
    </citation>
    <scope>NUCLEOTIDE SEQUENCE [LARGE SCALE GENOMIC DNA]</scope>
    <source>
        <strain evidence="4 5">JCM 4395</strain>
    </source>
</reference>
<dbReference type="InterPro" id="IPR050595">
    <property type="entry name" value="Bact_response_regulator"/>
</dbReference>
<gene>
    <name evidence="4" type="ORF">GCM10010276_01880</name>
</gene>
<dbReference type="PANTHER" id="PTHR44591">
    <property type="entry name" value="STRESS RESPONSE REGULATOR PROTEIN 1"/>
    <property type="match status" value="1"/>
</dbReference>
<dbReference type="Gene3D" id="3.40.50.2300">
    <property type="match status" value="1"/>
</dbReference>
<dbReference type="Pfam" id="PF00072">
    <property type="entry name" value="Response_reg"/>
    <property type="match status" value="1"/>
</dbReference>
<dbReference type="RefSeq" id="WP_344397994.1">
    <property type="nucleotide sequence ID" value="NZ_BAAASG010000001.1"/>
</dbReference>
<evidence type="ECO:0000259" key="3">
    <source>
        <dbReference type="PROSITE" id="PS50110"/>
    </source>
</evidence>
<feature type="domain" description="Response regulatory" evidence="3">
    <location>
        <begin position="4"/>
        <end position="120"/>
    </location>
</feature>
<dbReference type="SUPFAM" id="SSF52172">
    <property type="entry name" value="CheY-like"/>
    <property type="match status" value="1"/>
</dbReference>